<feature type="transmembrane region" description="Helical" evidence="5">
    <location>
        <begin position="415"/>
        <end position="440"/>
    </location>
</feature>
<evidence type="ECO:0000313" key="8">
    <source>
        <dbReference type="Proteomes" id="UP000015104"/>
    </source>
</evidence>
<feature type="transmembrane region" description="Helical" evidence="5">
    <location>
        <begin position="267"/>
        <end position="289"/>
    </location>
</feature>
<evidence type="ECO:0000256" key="3">
    <source>
        <dbReference type="ARBA" id="ARBA00022989"/>
    </source>
</evidence>
<feature type="transmembrane region" description="Helical" evidence="5">
    <location>
        <begin position="375"/>
        <end position="394"/>
    </location>
</feature>
<feature type="transmembrane region" description="Helical" evidence="5">
    <location>
        <begin position="168"/>
        <end position="185"/>
    </location>
</feature>
<name>T1KJ56_TETUR</name>
<feature type="transmembrane region" description="Helical" evidence="5">
    <location>
        <begin position="309"/>
        <end position="328"/>
    </location>
</feature>
<feature type="transmembrane region" description="Helical" evidence="5">
    <location>
        <begin position="234"/>
        <end position="255"/>
    </location>
</feature>
<evidence type="ECO:0000259" key="6">
    <source>
        <dbReference type="Pfam" id="PF01490"/>
    </source>
</evidence>
<feature type="transmembrane region" description="Helical" evidence="5">
    <location>
        <begin position="47"/>
        <end position="66"/>
    </location>
</feature>
<dbReference type="STRING" id="32264.T1KJ56"/>
<feature type="transmembrane region" description="Helical" evidence="5">
    <location>
        <begin position="349"/>
        <end position="369"/>
    </location>
</feature>
<evidence type="ECO:0000256" key="5">
    <source>
        <dbReference type="SAM" id="Phobius"/>
    </source>
</evidence>
<dbReference type="Gene3D" id="1.20.1740.10">
    <property type="entry name" value="Amino acid/polyamine transporter I"/>
    <property type="match status" value="1"/>
</dbReference>
<evidence type="ECO:0000256" key="2">
    <source>
        <dbReference type="ARBA" id="ARBA00022692"/>
    </source>
</evidence>
<feature type="transmembrane region" description="Helical" evidence="5">
    <location>
        <begin position="78"/>
        <end position="102"/>
    </location>
</feature>
<comment type="subcellular location">
    <subcellularLocation>
        <location evidence="1">Membrane</location>
        <topology evidence="1">Multi-pass membrane protein</topology>
    </subcellularLocation>
</comment>
<accession>T1KJ56</accession>
<evidence type="ECO:0000256" key="1">
    <source>
        <dbReference type="ARBA" id="ARBA00004141"/>
    </source>
</evidence>
<dbReference type="eggNOG" id="KOG1303">
    <property type="taxonomic scope" value="Eukaryota"/>
</dbReference>
<protein>
    <recommendedName>
        <fullName evidence="6">Amino acid transporter transmembrane domain-containing protein</fullName>
    </recommendedName>
</protein>
<reference evidence="8" key="1">
    <citation type="submission" date="2011-08" db="EMBL/GenBank/DDBJ databases">
        <authorList>
            <person name="Rombauts S."/>
        </authorList>
    </citation>
    <scope>NUCLEOTIDE SEQUENCE</scope>
    <source>
        <strain evidence="8">London</strain>
    </source>
</reference>
<dbReference type="GO" id="GO:0005774">
    <property type="term" value="C:vacuolar membrane"/>
    <property type="evidence" value="ECO:0007669"/>
    <property type="project" value="TreeGrafter"/>
</dbReference>
<sequence length="463" mass="50507">MDLKLKNLKTYGTQEEDKSNLKKSNSGFVTNFCTNGIDNTIRRGMSVLTTVLFVAGENAGAGLLTLPHTLNKTGWIGVPLMLIMCFDAAIAGSLIGKCWLILEERWPEFQASCRDPYPAIGQMAYGSKMKSVITLFIQLSSIGSSCVCLMVCAQLTSDLIDPDRVLSYGVWILIVCAAICPLMWLGTPVEFWLAAAVALGTSTIAVAILLFNIVKVFISLESLPTPSPTNASTISLAFGAFVFAFGGTGPFPTFQNDMRKKNRFTRAVTFGFIILLILFLPLAVMGYLTYGSSVSTNIINSIPNGTHRIVVSILMTGHLFFASLLMINPALQQIEDKFSIPHTFNWKRVAIRVTMLCIILFLGESVPRFGKLLDLVGGSTATGLAFVFPPLFYIKLCSMKNSSWPDRRISLLNKLYYYKIILLGIVGGVCATIAAVITILDSLRVSCIENGACDAFEGITDDR</sequence>
<feature type="transmembrane region" description="Helical" evidence="5">
    <location>
        <begin position="132"/>
        <end position="156"/>
    </location>
</feature>
<dbReference type="GO" id="GO:0015179">
    <property type="term" value="F:L-amino acid transmembrane transporter activity"/>
    <property type="evidence" value="ECO:0007669"/>
    <property type="project" value="TreeGrafter"/>
</dbReference>
<dbReference type="PANTHER" id="PTHR22950:SF703">
    <property type="entry name" value="AMINO ACID TRANSPORTER TRANSMEMBRANE DOMAIN-CONTAINING PROTEIN"/>
    <property type="match status" value="1"/>
</dbReference>
<keyword evidence="2 5" id="KW-0812">Transmembrane</keyword>
<evidence type="ECO:0000313" key="7">
    <source>
        <dbReference type="EnsemblMetazoa" id="tetur12g03840.1"/>
    </source>
</evidence>
<keyword evidence="8" id="KW-1185">Reference proteome</keyword>
<keyword evidence="3 5" id="KW-1133">Transmembrane helix</keyword>
<dbReference type="Pfam" id="PF01490">
    <property type="entry name" value="Aa_trans"/>
    <property type="match status" value="1"/>
</dbReference>
<reference evidence="7" key="2">
    <citation type="submission" date="2015-06" db="UniProtKB">
        <authorList>
            <consortium name="EnsemblMetazoa"/>
        </authorList>
    </citation>
    <scope>IDENTIFICATION</scope>
</reference>
<dbReference type="HOGENOM" id="CLU_009646_2_1_1"/>
<dbReference type="AlphaFoldDB" id="T1KJ56"/>
<keyword evidence="4 5" id="KW-0472">Membrane</keyword>
<dbReference type="InterPro" id="IPR013057">
    <property type="entry name" value="AA_transpt_TM"/>
</dbReference>
<organism evidence="7 8">
    <name type="scientific">Tetranychus urticae</name>
    <name type="common">Two-spotted spider mite</name>
    <dbReference type="NCBI Taxonomy" id="32264"/>
    <lineage>
        <taxon>Eukaryota</taxon>
        <taxon>Metazoa</taxon>
        <taxon>Ecdysozoa</taxon>
        <taxon>Arthropoda</taxon>
        <taxon>Chelicerata</taxon>
        <taxon>Arachnida</taxon>
        <taxon>Acari</taxon>
        <taxon>Acariformes</taxon>
        <taxon>Trombidiformes</taxon>
        <taxon>Prostigmata</taxon>
        <taxon>Eleutherengona</taxon>
        <taxon>Raphignathae</taxon>
        <taxon>Tetranychoidea</taxon>
        <taxon>Tetranychidae</taxon>
        <taxon>Tetranychus</taxon>
    </lineage>
</organism>
<evidence type="ECO:0000256" key="4">
    <source>
        <dbReference type="ARBA" id="ARBA00023136"/>
    </source>
</evidence>
<dbReference type="EMBL" id="CAEY01000119">
    <property type="status" value="NOT_ANNOTATED_CDS"/>
    <property type="molecule type" value="Genomic_DNA"/>
</dbReference>
<feature type="transmembrane region" description="Helical" evidence="5">
    <location>
        <begin position="192"/>
        <end position="214"/>
    </location>
</feature>
<feature type="domain" description="Amino acid transporter transmembrane" evidence="6">
    <location>
        <begin position="44"/>
        <end position="433"/>
    </location>
</feature>
<proteinExistence type="predicted"/>
<dbReference type="FunFam" id="1.20.1740.10:FF:000052">
    <property type="entry name" value="Lysine histidine transporter-like 3"/>
    <property type="match status" value="1"/>
</dbReference>
<dbReference type="Proteomes" id="UP000015104">
    <property type="component" value="Unassembled WGS sequence"/>
</dbReference>
<dbReference type="EnsemblMetazoa" id="tetur12g03840.1">
    <property type="protein sequence ID" value="tetur12g03840.1"/>
    <property type="gene ID" value="tetur12g03840"/>
</dbReference>
<dbReference type="PANTHER" id="PTHR22950">
    <property type="entry name" value="AMINO ACID TRANSPORTER"/>
    <property type="match status" value="1"/>
</dbReference>